<dbReference type="InterPro" id="IPR018511">
    <property type="entry name" value="Hemolysin-typ_Ca-bd_CS"/>
</dbReference>
<gene>
    <name evidence="3" type="ORF">BCL74_2048</name>
</gene>
<dbReference type="PRINTS" id="PR00313">
    <property type="entry name" value="CABNDNGRPT"/>
</dbReference>
<reference evidence="3 4" key="1">
    <citation type="submission" date="2018-10" db="EMBL/GenBank/DDBJ databases">
        <title>Comparative analysis of microorganisms from saline springs in Andes Mountain Range, Colombia.</title>
        <authorList>
            <person name="Rubin E."/>
        </authorList>
    </citation>
    <scope>NUCLEOTIDE SEQUENCE [LARGE SCALE GENOMIC DNA]</scope>
    <source>
        <strain evidence="3 4">USBA 36</strain>
    </source>
</reference>
<dbReference type="SUPFAM" id="SSF51120">
    <property type="entry name" value="beta-Roll"/>
    <property type="match status" value="1"/>
</dbReference>
<keyword evidence="2" id="KW-0964">Secreted</keyword>
<comment type="subcellular location">
    <subcellularLocation>
        <location evidence="1">Secreted</location>
    </subcellularLocation>
</comment>
<dbReference type="RefSeq" id="WP_121219689.1">
    <property type="nucleotide sequence ID" value="NZ_RBIG01000002.1"/>
</dbReference>
<dbReference type="InterPro" id="IPR050557">
    <property type="entry name" value="RTX_toxin/Mannuronan_C5-epim"/>
</dbReference>
<dbReference type="PANTHER" id="PTHR38340:SF1">
    <property type="entry name" value="S-LAYER PROTEIN"/>
    <property type="match status" value="1"/>
</dbReference>
<evidence type="ECO:0000256" key="1">
    <source>
        <dbReference type="ARBA" id="ARBA00004613"/>
    </source>
</evidence>
<dbReference type="SUPFAM" id="SSF55486">
    <property type="entry name" value="Metalloproteases ('zincins'), catalytic domain"/>
    <property type="match status" value="1"/>
</dbReference>
<dbReference type="PANTHER" id="PTHR38340">
    <property type="entry name" value="S-LAYER PROTEIN"/>
    <property type="match status" value="1"/>
</dbReference>
<name>A0A420WGM8_9PROT</name>
<protein>
    <submittedName>
        <fullName evidence="3">Hemolysin type calcium-binding protein</fullName>
    </submittedName>
</protein>
<evidence type="ECO:0000313" key="3">
    <source>
        <dbReference type="EMBL" id="RKQ70109.1"/>
    </source>
</evidence>
<comment type="caution">
    <text evidence="3">The sequence shown here is derived from an EMBL/GenBank/DDBJ whole genome shotgun (WGS) entry which is preliminary data.</text>
</comment>
<dbReference type="GO" id="GO:0005576">
    <property type="term" value="C:extracellular region"/>
    <property type="evidence" value="ECO:0007669"/>
    <property type="project" value="UniProtKB-SubCell"/>
</dbReference>
<dbReference type="EMBL" id="RBIG01000002">
    <property type="protein sequence ID" value="RKQ70109.1"/>
    <property type="molecule type" value="Genomic_DNA"/>
</dbReference>
<dbReference type="AlphaFoldDB" id="A0A420WGM8"/>
<dbReference type="OrthoDB" id="9809583at2"/>
<dbReference type="InterPro" id="IPR001343">
    <property type="entry name" value="Hemolysn_Ca-bd"/>
</dbReference>
<dbReference type="Proteomes" id="UP000277424">
    <property type="component" value="Unassembled WGS sequence"/>
</dbReference>
<accession>A0A420WGM8</accession>
<sequence>MGDASQLLYTPSISHPQESITYAVVNDLNALLPTIDSVMAAVDRSSGLEISRIGNGDISTFILLTLDDPNAGAPEGALGYSQTIVDGQDITRVVLGLAEDSPWWVVAHEILHGMGLDHPFGPLGLTMGQYTGQTVMDYHHTVGSVPTGLLPWDKEALRALYGWDQEITGTDIEGAAGADTLTGGDGSDRLQGFKGPDLLIGGAWDDELRGGKGHDTLVGGAGADTLFGGQGNDVFVVDEFDTIADFGEGDVIIQHSDWTLM</sequence>
<dbReference type="GO" id="GO:0005509">
    <property type="term" value="F:calcium ion binding"/>
    <property type="evidence" value="ECO:0007669"/>
    <property type="project" value="InterPro"/>
</dbReference>
<dbReference type="Pfam" id="PF00353">
    <property type="entry name" value="HemolysinCabind"/>
    <property type="match status" value="1"/>
</dbReference>
<dbReference type="PROSITE" id="PS00330">
    <property type="entry name" value="HEMOLYSIN_CALCIUM"/>
    <property type="match status" value="2"/>
</dbReference>
<evidence type="ECO:0000256" key="2">
    <source>
        <dbReference type="ARBA" id="ARBA00022525"/>
    </source>
</evidence>
<evidence type="ECO:0000313" key="4">
    <source>
        <dbReference type="Proteomes" id="UP000277424"/>
    </source>
</evidence>
<proteinExistence type="predicted"/>
<organism evidence="3 4">
    <name type="scientific">Oceanibaculum indicum</name>
    <dbReference type="NCBI Taxonomy" id="526216"/>
    <lineage>
        <taxon>Bacteria</taxon>
        <taxon>Pseudomonadati</taxon>
        <taxon>Pseudomonadota</taxon>
        <taxon>Alphaproteobacteria</taxon>
        <taxon>Rhodospirillales</taxon>
        <taxon>Oceanibaculaceae</taxon>
        <taxon>Oceanibaculum</taxon>
    </lineage>
</organism>
<dbReference type="Gene3D" id="2.150.10.10">
    <property type="entry name" value="Serralysin-like metalloprotease, C-terminal"/>
    <property type="match status" value="1"/>
</dbReference>
<dbReference type="InterPro" id="IPR011049">
    <property type="entry name" value="Serralysin-like_metalloprot_C"/>
</dbReference>